<protein>
    <submittedName>
        <fullName evidence="1">Uncharacterized protein</fullName>
    </submittedName>
</protein>
<dbReference type="InterPro" id="IPR009679">
    <property type="entry name" value="Phage_186_CII-like"/>
</dbReference>
<evidence type="ECO:0000313" key="1">
    <source>
        <dbReference type="EMBL" id="QIE84954.1"/>
    </source>
</evidence>
<organism evidence="1 2">
    <name type="scientific">Pseudomonas nitroreducens</name>
    <dbReference type="NCBI Taxonomy" id="46680"/>
    <lineage>
        <taxon>Bacteria</taxon>
        <taxon>Pseudomonadati</taxon>
        <taxon>Pseudomonadota</taxon>
        <taxon>Gammaproteobacteria</taxon>
        <taxon>Pseudomonadales</taxon>
        <taxon>Pseudomonadaceae</taxon>
        <taxon>Pseudomonas</taxon>
    </lineage>
</organism>
<sequence>MSRKDLLPDAGPVFDLRQALYRAGRDYKGGLTSLAHAMVLPYEDLQKKLKLDEERRWPTPDELEEIIRLTQDSRLLDALMRPAGAVWYRPEPVEATGSALKAVGELLQREGEFVASPQKGADDNKWEPHEVVDLEYHGANVIRAVLGIMAGARQSMERRLEEVKANG</sequence>
<dbReference type="RefSeq" id="WP_024767132.1">
    <property type="nucleotide sequence ID" value="NZ_CP049140.1"/>
</dbReference>
<dbReference type="KEGG" id="pnt:G5B91_01190"/>
<dbReference type="Pfam" id="PF06892">
    <property type="entry name" value="Phage_CP76"/>
    <property type="match status" value="1"/>
</dbReference>
<dbReference type="GO" id="GO:0003677">
    <property type="term" value="F:DNA binding"/>
    <property type="evidence" value="ECO:0007669"/>
    <property type="project" value="InterPro"/>
</dbReference>
<accession>A0A6G6IPN9</accession>
<dbReference type="Proteomes" id="UP000501063">
    <property type="component" value="Chromosome"/>
</dbReference>
<name>A0A6G6IPN9_PSENT</name>
<evidence type="ECO:0000313" key="2">
    <source>
        <dbReference type="Proteomes" id="UP000501063"/>
    </source>
</evidence>
<gene>
    <name evidence="1" type="ORF">G5B91_01190</name>
</gene>
<dbReference type="EMBL" id="CP049140">
    <property type="protein sequence ID" value="QIE84954.1"/>
    <property type="molecule type" value="Genomic_DNA"/>
</dbReference>
<proteinExistence type="predicted"/>
<reference evidence="1 2" key="1">
    <citation type="submission" date="2020-02" db="EMBL/GenBank/DDBJ databases">
        <title>Integrative conjugative elements (ICEs) and plasmids drive adaptation of Pseudomonas nitroreducens strain HBP1 to wastewater environment.</title>
        <authorList>
            <person name="Sentchilo V."/>
            <person name="Carraro N."/>
            <person name="Bertelli C."/>
            <person name="van der Meer J.R."/>
        </authorList>
    </citation>
    <scope>NUCLEOTIDE SEQUENCE [LARGE SCALE GENOMIC DNA]</scope>
    <source>
        <strain evidence="1 2">HBP1</strain>
    </source>
</reference>
<dbReference type="AlphaFoldDB" id="A0A6G6IPN9"/>